<reference evidence="2 3" key="1">
    <citation type="submission" date="2018-06" db="EMBL/GenBank/DDBJ databases">
        <title>The draft genome sequence of Crocinitomix sp. SM1701.</title>
        <authorList>
            <person name="Zhang X."/>
        </authorList>
    </citation>
    <scope>NUCLEOTIDE SEQUENCE [LARGE SCALE GENOMIC DNA]</scope>
    <source>
        <strain evidence="2 3">SM1701</strain>
    </source>
</reference>
<keyword evidence="1" id="KW-1133">Transmembrane helix</keyword>
<sequence length="292" mass="33394">MKKHWFLILLTFLFLLTTVFISNKIVINLNAYRALKNEIATVLDFDKRILTTKEWVPFTDESTLLVRRAEKLFTAAEIEYQKASVLGVYFGAVVLVFLSGIWFYFRSKWNRRSALGLALIIASFSLVYLGLQTPFLELEAFSRDIVFEIPIDVGFYQHTFEKKFEGKVSYFYQNKSVIELIKLLFTGGNILVGIVLLLASVVFPITKLTLSAWYFIFPKNGFSEKLLKVIKAIGKWSMADVFVAGIFLAYFAFTNMNVGVTTNANTLIGLYFYLGFVVLSICSGYFMLNKKQ</sequence>
<feature type="transmembrane region" description="Helical" evidence="1">
    <location>
        <begin position="238"/>
        <end position="258"/>
    </location>
</feature>
<dbReference type="Proteomes" id="UP000249248">
    <property type="component" value="Unassembled WGS sequence"/>
</dbReference>
<keyword evidence="3" id="KW-1185">Reference proteome</keyword>
<dbReference type="EMBL" id="QKSB01000003">
    <property type="protein sequence ID" value="PZE17699.1"/>
    <property type="molecule type" value="Genomic_DNA"/>
</dbReference>
<name>A0A2W1MZP5_9FLAO</name>
<keyword evidence="1" id="KW-0472">Membrane</keyword>
<accession>A0A2W1MZP5</accession>
<dbReference type="OrthoDB" id="9800207at2"/>
<evidence type="ECO:0000313" key="2">
    <source>
        <dbReference type="EMBL" id="PZE17699.1"/>
    </source>
</evidence>
<gene>
    <name evidence="2" type="ORF">DNU06_07670</name>
</gene>
<evidence type="ECO:0000313" key="3">
    <source>
        <dbReference type="Proteomes" id="UP000249248"/>
    </source>
</evidence>
<dbReference type="AlphaFoldDB" id="A0A2W1MZP5"/>
<comment type="caution">
    <text evidence="2">The sequence shown here is derived from an EMBL/GenBank/DDBJ whole genome shotgun (WGS) entry which is preliminary data.</text>
</comment>
<dbReference type="InterPro" id="IPR007498">
    <property type="entry name" value="PqiA-like"/>
</dbReference>
<keyword evidence="1" id="KW-0812">Transmembrane</keyword>
<feature type="transmembrane region" description="Helical" evidence="1">
    <location>
        <begin position="86"/>
        <end position="105"/>
    </location>
</feature>
<organism evidence="2 3">
    <name type="scientific">Putridiphycobacter roseus</name>
    <dbReference type="NCBI Taxonomy" id="2219161"/>
    <lineage>
        <taxon>Bacteria</taxon>
        <taxon>Pseudomonadati</taxon>
        <taxon>Bacteroidota</taxon>
        <taxon>Flavobacteriia</taxon>
        <taxon>Flavobacteriales</taxon>
        <taxon>Crocinitomicaceae</taxon>
        <taxon>Putridiphycobacter</taxon>
    </lineage>
</organism>
<evidence type="ECO:0008006" key="4">
    <source>
        <dbReference type="Google" id="ProtNLM"/>
    </source>
</evidence>
<dbReference type="RefSeq" id="WP_111062659.1">
    <property type="nucleotide sequence ID" value="NZ_JBHUCU010000027.1"/>
</dbReference>
<proteinExistence type="predicted"/>
<feature type="transmembrane region" description="Helical" evidence="1">
    <location>
        <begin position="114"/>
        <end position="131"/>
    </location>
</feature>
<protein>
    <recommendedName>
        <fullName evidence="4">Paraquat-inducible protein A</fullName>
    </recommendedName>
</protein>
<feature type="transmembrane region" description="Helical" evidence="1">
    <location>
        <begin position="190"/>
        <end position="217"/>
    </location>
</feature>
<dbReference type="Pfam" id="PF04403">
    <property type="entry name" value="PqiA"/>
    <property type="match status" value="1"/>
</dbReference>
<feature type="transmembrane region" description="Helical" evidence="1">
    <location>
        <begin position="270"/>
        <end position="288"/>
    </location>
</feature>
<evidence type="ECO:0000256" key="1">
    <source>
        <dbReference type="SAM" id="Phobius"/>
    </source>
</evidence>